<dbReference type="EMBL" id="MT701593">
    <property type="protein sequence ID" value="QPB09599.1"/>
    <property type="molecule type" value="Genomic_DNA"/>
</dbReference>
<accession>A0A873WDQ8</accession>
<protein>
    <submittedName>
        <fullName evidence="1">Uncharacterized protein</fullName>
    </submittedName>
</protein>
<proteinExistence type="predicted"/>
<gene>
    <name evidence="1" type="ORF">CPT_Sycamore_059</name>
</gene>
<sequence length="66" mass="6923">MTMAPERPTQAAPAPVAVSSYCGQCIGHGWIWCNGCCGFSGCVLCGFTFKRPCPVCVGGDAEPIPW</sequence>
<evidence type="ECO:0000313" key="1">
    <source>
        <dbReference type="EMBL" id="QPB09599.1"/>
    </source>
</evidence>
<keyword evidence="2" id="KW-1185">Reference proteome</keyword>
<name>A0A873WDQ8_9CAUD</name>
<reference evidence="1" key="1">
    <citation type="submission" date="2020-07" db="EMBL/GenBank/DDBJ databases">
        <title>Complete genome sequence of Streptomyces phage Sycamore.</title>
        <authorList>
            <person name="Zhang X.-H."/>
            <person name="Rivera M."/>
            <person name="Marquez A."/>
            <person name="Clark J.D."/>
            <person name="Hernandez I."/>
            <person name="Liu M."/>
            <person name="Burrowes B.H."/>
        </authorList>
    </citation>
    <scope>NUCLEOTIDE SEQUENCE</scope>
</reference>
<dbReference type="Proteomes" id="UP000663175">
    <property type="component" value="Segment"/>
</dbReference>
<evidence type="ECO:0000313" key="2">
    <source>
        <dbReference type="Proteomes" id="UP000663175"/>
    </source>
</evidence>
<organism evidence="1 2">
    <name type="scientific">Streptomyces phage Sycamore</name>
    <dbReference type="NCBI Taxonomy" id="2767589"/>
    <lineage>
        <taxon>Viruses</taxon>
        <taxon>Duplodnaviria</taxon>
        <taxon>Heunggongvirae</taxon>
        <taxon>Uroviricota</taxon>
        <taxon>Caudoviricetes</taxon>
        <taxon>Colingsworthviridae</taxon>
        <taxon>Sycamorevirus</taxon>
        <taxon>Sycamorevirus sycamore</taxon>
    </lineage>
</organism>